<evidence type="ECO:0000256" key="1">
    <source>
        <dbReference type="SAM" id="Phobius"/>
    </source>
</evidence>
<gene>
    <name evidence="3" type="ORF">SAMN05444123_10633</name>
</gene>
<keyword evidence="1" id="KW-0472">Membrane</keyword>
<dbReference type="GO" id="GO:0016989">
    <property type="term" value="F:sigma factor antagonist activity"/>
    <property type="evidence" value="ECO:0007669"/>
    <property type="project" value="TreeGrafter"/>
</dbReference>
<evidence type="ECO:0000313" key="3">
    <source>
        <dbReference type="EMBL" id="SEO92425.1"/>
    </source>
</evidence>
<dbReference type="Pfam" id="PF10099">
    <property type="entry name" value="RskA_C"/>
    <property type="match status" value="1"/>
</dbReference>
<dbReference type="InterPro" id="IPR018764">
    <property type="entry name" value="RskA_C"/>
</dbReference>
<dbReference type="EMBL" id="FODT01000006">
    <property type="protein sequence ID" value="SEO92425.1"/>
    <property type="molecule type" value="Genomic_DNA"/>
</dbReference>
<dbReference type="RefSeq" id="WP_092684280.1">
    <property type="nucleotide sequence ID" value="NZ_FODT01000006.1"/>
</dbReference>
<organism evidence="3 4">
    <name type="scientific">Rhodopseudomonas pseudopalustris</name>
    <dbReference type="NCBI Taxonomy" id="1513892"/>
    <lineage>
        <taxon>Bacteria</taxon>
        <taxon>Pseudomonadati</taxon>
        <taxon>Pseudomonadota</taxon>
        <taxon>Alphaproteobacteria</taxon>
        <taxon>Hyphomicrobiales</taxon>
        <taxon>Nitrobacteraceae</taxon>
        <taxon>Rhodopseudomonas</taxon>
    </lineage>
</organism>
<feature type="transmembrane region" description="Helical" evidence="1">
    <location>
        <begin position="98"/>
        <end position="121"/>
    </location>
</feature>
<dbReference type="GO" id="GO:0006417">
    <property type="term" value="P:regulation of translation"/>
    <property type="evidence" value="ECO:0007669"/>
    <property type="project" value="TreeGrafter"/>
</dbReference>
<dbReference type="OrthoDB" id="9816387at2"/>
<dbReference type="Proteomes" id="UP000199615">
    <property type="component" value="Unassembled WGS sequence"/>
</dbReference>
<reference evidence="4" key="1">
    <citation type="submission" date="2016-10" db="EMBL/GenBank/DDBJ databases">
        <authorList>
            <person name="Varghese N."/>
            <person name="Submissions S."/>
        </authorList>
    </citation>
    <scope>NUCLEOTIDE SEQUENCE [LARGE SCALE GENOMIC DNA]</scope>
    <source>
        <strain evidence="4">DSM 123</strain>
    </source>
</reference>
<keyword evidence="4" id="KW-1185">Reference proteome</keyword>
<dbReference type="PANTHER" id="PTHR37461:SF1">
    <property type="entry name" value="ANTI-SIGMA-K FACTOR RSKA"/>
    <property type="match status" value="1"/>
</dbReference>
<dbReference type="InterPro" id="IPR051474">
    <property type="entry name" value="Anti-sigma-K/W_factor"/>
</dbReference>
<dbReference type="PANTHER" id="PTHR37461">
    <property type="entry name" value="ANTI-SIGMA-K FACTOR RSKA"/>
    <property type="match status" value="1"/>
</dbReference>
<dbReference type="AlphaFoldDB" id="A0A1H8TNJ6"/>
<keyword evidence="1" id="KW-1133">Transmembrane helix</keyword>
<feature type="domain" description="Anti-sigma K factor RskA C-terminal" evidence="2">
    <location>
        <begin position="107"/>
        <end position="240"/>
    </location>
</feature>
<keyword evidence="1" id="KW-0812">Transmembrane</keyword>
<evidence type="ECO:0000313" key="4">
    <source>
        <dbReference type="Proteomes" id="UP000199615"/>
    </source>
</evidence>
<accession>A0A1H8TNJ6</accession>
<protein>
    <submittedName>
        <fullName evidence="3">Anti-sigma-K factor RskA</fullName>
    </submittedName>
</protein>
<evidence type="ECO:0000259" key="2">
    <source>
        <dbReference type="Pfam" id="PF10099"/>
    </source>
</evidence>
<name>A0A1H8TNJ6_9BRAD</name>
<dbReference type="GO" id="GO:0005886">
    <property type="term" value="C:plasma membrane"/>
    <property type="evidence" value="ECO:0007669"/>
    <property type="project" value="InterPro"/>
</dbReference>
<sequence>MSGSDADDALAADFVIGLLEGAELAAAEQRLATDDGFAKAVNAWRERLAEFDATAELMQPRPGLWQRIAASTQSMPADPRPAARPRAVGPRLWDNIRFWRVAGMSGAVAAALAVVMIVGALTTTRQLRNEMAALAERKPVYVAVLVDDQTKEAGAIVNTFANGRVELIPLRAIDVPAGRTLQIWTLWDRSVGPKSIGLTDQPRALQLDLKSLPETVQDQLFEITLEPQGGSPIGRPTGPILFKGNAARAL</sequence>
<proteinExistence type="predicted"/>